<evidence type="ECO:0000313" key="2">
    <source>
        <dbReference type="Proteomes" id="UP000629468"/>
    </source>
</evidence>
<organism evidence="1 2">
    <name type="scientific">Agaricus bisporus var. burnettii</name>
    <dbReference type="NCBI Taxonomy" id="192524"/>
    <lineage>
        <taxon>Eukaryota</taxon>
        <taxon>Fungi</taxon>
        <taxon>Dikarya</taxon>
        <taxon>Basidiomycota</taxon>
        <taxon>Agaricomycotina</taxon>
        <taxon>Agaricomycetes</taxon>
        <taxon>Agaricomycetidae</taxon>
        <taxon>Agaricales</taxon>
        <taxon>Agaricineae</taxon>
        <taxon>Agaricaceae</taxon>
        <taxon>Agaricus</taxon>
    </lineage>
</organism>
<dbReference type="Proteomes" id="UP000629468">
    <property type="component" value="Unassembled WGS sequence"/>
</dbReference>
<evidence type="ECO:0000313" key="1">
    <source>
        <dbReference type="EMBL" id="KAF7782368.1"/>
    </source>
</evidence>
<sequence>MILDLKRHLVFRLLLLFLVCYAWRSFWLGQDIPSFDSTVERRFKHYLDTTISWHTEQLLGHHQTHLIPHARRRKISTIQARLGCYARNGFWSLLSERYHHNRTCIEEWPSLESLELKDLIKMFCQLLSGKRILLVGPHAFHHIQSLLLEALAKHDEKSYSSGYPDSGRHYLVCRDAQKAQDPSFNLTHISFSLSDTLFPIQGDDEINGAEVDPRTGVRVHNSYWFKESWKTQLLILNKGPIPAPASTYDGGTGNWSFTRQANEAGDEDNLSARIVKAAFDIIFQVYIPQLLHTLNVLEGIKSNTVFFGPWFQQSICTNSGLNAKFRTTKLFWEPYDEVDPWSLYYDTQVYIIDRILPAILPYFNVTFIPMTVPFIVESHGKDVTGLVDQRKDCLRPASDRPIGETIRLTFIKTLLYQLLNQ</sequence>
<proteinExistence type="predicted"/>
<reference evidence="1 2" key="1">
    <citation type="journal article" name="Sci. Rep.">
        <title>Telomere-to-telomere assembled and centromere annotated genomes of the two main subspecies of the button mushroom Agaricus bisporus reveal especially polymorphic chromosome ends.</title>
        <authorList>
            <person name="Sonnenberg A.S.M."/>
            <person name="Sedaghat-Telgerd N."/>
            <person name="Lavrijssen B."/>
            <person name="Ohm R.A."/>
            <person name="Hendrickx P.M."/>
            <person name="Scholtmeijer K."/>
            <person name="Baars J.J.P."/>
            <person name="van Peer A."/>
        </authorList>
    </citation>
    <scope>NUCLEOTIDE SEQUENCE [LARGE SCALE GENOMIC DNA]</scope>
    <source>
        <strain evidence="1 2">H119_p4</strain>
    </source>
</reference>
<gene>
    <name evidence="1" type="ORF">Agabi119p4_1744</name>
</gene>
<protein>
    <submittedName>
        <fullName evidence="1">Uncharacterized protein</fullName>
    </submittedName>
</protein>
<accession>A0A8H7F7W6</accession>
<dbReference type="AlphaFoldDB" id="A0A8H7F7W6"/>
<name>A0A8H7F7W6_AGABI</name>
<dbReference type="EMBL" id="JABXXO010000003">
    <property type="protein sequence ID" value="KAF7782368.1"/>
    <property type="molecule type" value="Genomic_DNA"/>
</dbReference>
<comment type="caution">
    <text evidence="1">The sequence shown here is derived from an EMBL/GenBank/DDBJ whole genome shotgun (WGS) entry which is preliminary data.</text>
</comment>